<sequence>MQHDLGPSNTSSANGDENPSSPAQAGRKRKATSGSRGVATLTPDQLAKKRANDREAQRAIRERTKHQIDSLERRIQELTAQQPYQELQNVIRQKDAIQAENDEIRRRLASIMSILQPIVGAQGLTGRWLLSPFMSRGLTGCTDLATAAQSNVHAGPQPQSHPFPNNGITHPDQYLSSQQPPAYPHPYSPAEAVENRQWTGQRDALTVQRDNLQRGLELNDAGERLSFNFLLESLGQRPGDAHPQNTQSSPLRQSNYPLPGEPSPPPWTQLPKNVPATCPLDGLLLNFRDARRQEAAGDSSSALFNPAYPSVSSLLNPSGSGGRFPDPLSQLMADIISKFPNICNLPEQTAVLYCMFINMRWHINPTKENFERLVEWMRPTPTQIYNPHPAWIDHIPWPRMRDKLVANYADYTFEHWFIPFTTDLSVNWPYEDSDCLISTSEKEETVINPAFERHLRRLENWSVGPSFAEAFPALVDTTRIKARDHASSTTTNAPAGGSTVASGRNKSS</sequence>
<name>A0A072PD88_9EURO</name>
<evidence type="ECO:0000313" key="3">
    <source>
        <dbReference type="Proteomes" id="UP000027920"/>
    </source>
</evidence>
<dbReference type="CDD" id="cd14688">
    <property type="entry name" value="bZIP_YAP"/>
    <property type="match status" value="1"/>
</dbReference>
<feature type="compositionally biased region" description="Polar residues" evidence="1">
    <location>
        <begin position="243"/>
        <end position="256"/>
    </location>
</feature>
<feature type="compositionally biased region" description="Basic and acidic residues" evidence="1">
    <location>
        <begin position="46"/>
        <end position="67"/>
    </location>
</feature>
<organism evidence="2 3">
    <name type="scientific">Exophiala aquamarina CBS 119918</name>
    <dbReference type="NCBI Taxonomy" id="1182545"/>
    <lineage>
        <taxon>Eukaryota</taxon>
        <taxon>Fungi</taxon>
        <taxon>Dikarya</taxon>
        <taxon>Ascomycota</taxon>
        <taxon>Pezizomycotina</taxon>
        <taxon>Eurotiomycetes</taxon>
        <taxon>Chaetothyriomycetidae</taxon>
        <taxon>Chaetothyriales</taxon>
        <taxon>Herpotrichiellaceae</taxon>
        <taxon>Exophiala</taxon>
    </lineage>
</organism>
<dbReference type="HOGENOM" id="CLU_020925_1_1_1"/>
<dbReference type="Gene3D" id="1.20.5.170">
    <property type="match status" value="1"/>
</dbReference>
<dbReference type="AlphaFoldDB" id="A0A072PD88"/>
<dbReference type="Pfam" id="PF11905">
    <property type="entry name" value="DUF3425"/>
    <property type="match status" value="1"/>
</dbReference>
<evidence type="ECO:0000313" key="2">
    <source>
        <dbReference type="EMBL" id="KEF58074.1"/>
    </source>
</evidence>
<feature type="region of interest" description="Disordered" evidence="1">
    <location>
        <begin position="235"/>
        <end position="267"/>
    </location>
</feature>
<accession>A0A072PD88</accession>
<feature type="region of interest" description="Disordered" evidence="1">
    <location>
        <begin position="151"/>
        <end position="196"/>
    </location>
</feature>
<dbReference type="VEuPathDB" id="FungiDB:A1O9_05997"/>
<evidence type="ECO:0000256" key="1">
    <source>
        <dbReference type="SAM" id="MobiDB-lite"/>
    </source>
</evidence>
<dbReference type="InterPro" id="IPR021833">
    <property type="entry name" value="DUF3425"/>
</dbReference>
<dbReference type="OrthoDB" id="4161589at2759"/>
<dbReference type="RefSeq" id="XP_013260664.1">
    <property type="nucleotide sequence ID" value="XM_013405210.1"/>
</dbReference>
<dbReference type="PANTHER" id="PTHR37012:SF2">
    <property type="entry name" value="BZIP DOMAIN-CONTAINING PROTEIN-RELATED"/>
    <property type="match status" value="1"/>
</dbReference>
<keyword evidence="3" id="KW-1185">Reference proteome</keyword>
<comment type="caution">
    <text evidence="2">The sequence shown here is derived from an EMBL/GenBank/DDBJ whole genome shotgun (WGS) entry which is preliminary data.</text>
</comment>
<proteinExistence type="predicted"/>
<gene>
    <name evidence="2" type="ORF">A1O9_05997</name>
</gene>
<dbReference type="GeneID" id="25280917"/>
<dbReference type="PANTHER" id="PTHR37012">
    <property type="entry name" value="B-ZIP TRANSCRIPTION FACTOR (EUROFUNG)-RELATED"/>
    <property type="match status" value="1"/>
</dbReference>
<feature type="compositionally biased region" description="Polar residues" evidence="1">
    <location>
        <begin position="7"/>
        <end position="23"/>
    </location>
</feature>
<feature type="region of interest" description="Disordered" evidence="1">
    <location>
        <begin position="484"/>
        <end position="508"/>
    </location>
</feature>
<evidence type="ECO:0008006" key="4">
    <source>
        <dbReference type="Google" id="ProtNLM"/>
    </source>
</evidence>
<reference evidence="2 3" key="1">
    <citation type="submission" date="2013-03" db="EMBL/GenBank/DDBJ databases">
        <title>The Genome Sequence of Exophiala aquamarina CBS 119918.</title>
        <authorList>
            <consortium name="The Broad Institute Genomics Platform"/>
            <person name="Cuomo C."/>
            <person name="de Hoog S."/>
            <person name="Gorbushina A."/>
            <person name="Walker B."/>
            <person name="Young S.K."/>
            <person name="Zeng Q."/>
            <person name="Gargeya S."/>
            <person name="Fitzgerald M."/>
            <person name="Haas B."/>
            <person name="Abouelleil A."/>
            <person name="Allen A.W."/>
            <person name="Alvarado L."/>
            <person name="Arachchi H.M."/>
            <person name="Berlin A.M."/>
            <person name="Chapman S.B."/>
            <person name="Gainer-Dewar J."/>
            <person name="Goldberg J."/>
            <person name="Griggs A."/>
            <person name="Gujja S."/>
            <person name="Hansen M."/>
            <person name="Howarth C."/>
            <person name="Imamovic A."/>
            <person name="Ireland A."/>
            <person name="Larimer J."/>
            <person name="McCowan C."/>
            <person name="Murphy C."/>
            <person name="Pearson M."/>
            <person name="Poon T.W."/>
            <person name="Priest M."/>
            <person name="Roberts A."/>
            <person name="Saif S."/>
            <person name="Shea T."/>
            <person name="Sisk P."/>
            <person name="Sykes S."/>
            <person name="Wortman J."/>
            <person name="Nusbaum C."/>
            <person name="Birren B."/>
        </authorList>
    </citation>
    <scope>NUCLEOTIDE SEQUENCE [LARGE SCALE GENOMIC DNA]</scope>
    <source>
        <strain evidence="2 3">CBS 119918</strain>
    </source>
</reference>
<feature type="region of interest" description="Disordered" evidence="1">
    <location>
        <begin position="1"/>
        <end position="67"/>
    </location>
</feature>
<dbReference type="Proteomes" id="UP000027920">
    <property type="component" value="Unassembled WGS sequence"/>
</dbReference>
<protein>
    <recommendedName>
        <fullName evidence="4">BZIP domain-containing protein</fullName>
    </recommendedName>
</protein>
<feature type="compositionally biased region" description="Polar residues" evidence="1">
    <location>
        <begin position="151"/>
        <end position="180"/>
    </location>
</feature>
<feature type="compositionally biased region" description="Polar residues" evidence="1">
    <location>
        <begin position="487"/>
        <end position="508"/>
    </location>
</feature>
<dbReference type="EMBL" id="AMGV01000004">
    <property type="protein sequence ID" value="KEF58074.1"/>
    <property type="molecule type" value="Genomic_DNA"/>
</dbReference>